<protein>
    <submittedName>
        <fullName evidence="2">Uncharacterized protein</fullName>
    </submittedName>
</protein>
<dbReference type="OrthoDB" id="2688835at2759"/>
<feature type="compositionally biased region" description="Basic and acidic residues" evidence="1">
    <location>
        <begin position="1"/>
        <end position="12"/>
    </location>
</feature>
<feature type="region of interest" description="Disordered" evidence="1">
    <location>
        <begin position="120"/>
        <end position="170"/>
    </location>
</feature>
<accession>A0A9P7EMM3</accession>
<dbReference type="Proteomes" id="UP000807769">
    <property type="component" value="Unassembled WGS sequence"/>
</dbReference>
<proteinExistence type="predicted"/>
<dbReference type="GeneID" id="64633361"/>
<feature type="compositionally biased region" description="Polar residues" evidence="1">
    <location>
        <begin position="13"/>
        <end position="25"/>
    </location>
</feature>
<sequence>MSNRRMPADVDQTHSANLSSGSSEQLQDDQPHTQAHSLSSSSASFHQSTSAPATTGDQQWFPASQPMIVTSSSFYDPTQASAFTAQQPTMTVWDNQFTRPSGEYFPRQHTTYQQPYRFEGAGTNQYSFAQDQLQQQQHSQPRPVVPAARRSARGSARSSGYYRQGAHKAK</sequence>
<evidence type="ECO:0000256" key="1">
    <source>
        <dbReference type="SAM" id="MobiDB-lite"/>
    </source>
</evidence>
<keyword evidence="3" id="KW-1185">Reference proteome</keyword>
<reference evidence="2" key="1">
    <citation type="journal article" date="2020" name="New Phytol.">
        <title>Comparative genomics reveals dynamic genome evolution in host specialist ectomycorrhizal fungi.</title>
        <authorList>
            <person name="Lofgren L.A."/>
            <person name="Nguyen N.H."/>
            <person name="Vilgalys R."/>
            <person name="Ruytinx J."/>
            <person name="Liao H.L."/>
            <person name="Branco S."/>
            <person name="Kuo A."/>
            <person name="LaButti K."/>
            <person name="Lipzen A."/>
            <person name="Andreopoulos W."/>
            <person name="Pangilinan J."/>
            <person name="Riley R."/>
            <person name="Hundley H."/>
            <person name="Na H."/>
            <person name="Barry K."/>
            <person name="Grigoriev I.V."/>
            <person name="Stajich J.E."/>
            <person name="Kennedy P.G."/>
        </authorList>
    </citation>
    <scope>NUCLEOTIDE SEQUENCE</scope>
    <source>
        <strain evidence="2">MN1</strain>
    </source>
</reference>
<gene>
    <name evidence="2" type="ORF">BJ212DRAFT_1476232</name>
</gene>
<name>A0A9P7EMM3_9AGAM</name>
<evidence type="ECO:0000313" key="3">
    <source>
        <dbReference type="Proteomes" id="UP000807769"/>
    </source>
</evidence>
<feature type="compositionally biased region" description="Low complexity" evidence="1">
    <location>
        <begin position="32"/>
        <end position="51"/>
    </location>
</feature>
<organism evidence="2 3">
    <name type="scientific">Suillus subaureus</name>
    <dbReference type="NCBI Taxonomy" id="48587"/>
    <lineage>
        <taxon>Eukaryota</taxon>
        <taxon>Fungi</taxon>
        <taxon>Dikarya</taxon>
        <taxon>Basidiomycota</taxon>
        <taxon>Agaricomycotina</taxon>
        <taxon>Agaricomycetes</taxon>
        <taxon>Agaricomycetidae</taxon>
        <taxon>Boletales</taxon>
        <taxon>Suillineae</taxon>
        <taxon>Suillaceae</taxon>
        <taxon>Suillus</taxon>
    </lineage>
</organism>
<feature type="compositionally biased region" description="Polar residues" evidence="1">
    <location>
        <begin position="52"/>
        <end position="62"/>
    </location>
</feature>
<dbReference type="EMBL" id="JABBWG010000003">
    <property type="protein sequence ID" value="KAG1824948.1"/>
    <property type="molecule type" value="Genomic_DNA"/>
</dbReference>
<feature type="compositionally biased region" description="Low complexity" evidence="1">
    <location>
        <begin position="125"/>
        <end position="163"/>
    </location>
</feature>
<dbReference type="RefSeq" id="XP_041198665.1">
    <property type="nucleotide sequence ID" value="XM_041339345.1"/>
</dbReference>
<feature type="region of interest" description="Disordered" evidence="1">
    <location>
        <begin position="1"/>
        <end position="62"/>
    </location>
</feature>
<comment type="caution">
    <text evidence="2">The sequence shown here is derived from an EMBL/GenBank/DDBJ whole genome shotgun (WGS) entry which is preliminary data.</text>
</comment>
<evidence type="ECO:0000313" key="2">
    <source>
        <dbReference type="EMBL" id="KAG1824948.1"/>
    </source>
</evidence>
<dbReference type="AlphaFoldDB" id="A0A9P7EMM3"/>